<feature type="non-terminal residue" evidence="1">
    <location>
        <position position="360"/>
    </location>
</feature>
<dbReference type="EMBL" id="JABFAA010000005">
    <property type="protein sequence ID" value="MBA0682365.1"/>
    <property type="molecule type" value="Genomic_DNA"/>
</dbReference>
<reference evidence="1 2" key="1">
    <citation type="journal article" date="2019" name="Genome Biol. Evol.">
        <title>Insights into the evolution of the New World diploid cottons (Gossypium, subgenus Houzingenia) based on genome sequencing.</title>
        <authorList>
            <person name="Grover C.E."/>
            <person name="Arick M.A. 2nd"/>
            <person name="Thrash A."/>
            <person name="Conover J.L."/>
            <person name="Sanders W.S."/>
            <person name="Peterson D.G."/>
            <person name="Frelichowski J.E."/>
            <person name="Scheffler J.A."/>
            <person name="Scheffler B.E."/>
            <person name="Wendel J.F."/>
        </authorList>
    </citation>
    <scope>NUCLEOTIDE SEQUENCE [LARGE SCALE GENOMIC DNA]</scope>
    <source>
        <strain evidence="1">185</strain>
        <tissue evidence="1">Leaf</tissue>
    </source>
</reference>
<accession>A0A7J8X506</accession>
<gene>
    <name evidence="1" type="ORF">Goari_024090</name>
</gene>
<keyword evidence="2" id="KW-1185">Reference proteome</keyword>
<name>A0A7J8X506_GOSAI</name>
<protein>
    <submittedName>
        <fullName evidence="1">Uncharacterized protein</fullName>
    </submittedName>
</protein>
<evidence type="ECO:0000313" key="1">
    <source>
        <dbReference type="EMBL" id="MBA0682365.1"/>
    </source>
</evidence>
<dbReference type="Proteomes" id="UP000593577">
    <property type="component" value="Unassembled WGS sequence"/>
</dbReference>
<dbReference type="AlphaFoldDB" id="A0A7J8X506"/>
<organism evidence="1 2">
    <name type="scientific">Gossypium aridum</name>
    <name type="common">American cotton</name>
    <name type="synonym">Erioxylum aridum</name>
    <dbReference type="NCBI Taxonomy" id="34290"/>
    <lineage>
        <taxon>Eukaryota</taxon>
        <taxon>Viridiplantae</taxon>
        <taxon>Streptophyta</taxon>
        <taxon>Embryophyta</taxon>
        <taxon>Tracheophyta</taxon>
        <taxon>Spermatophyta</taxon>
        <taxon>Magnoliopsida</taxon>
        <taxon>eudicotyledons</taxon>
        <taxon>Gunneridae</taxon>
        <taxon>Pentapetalae</taxon>
        <taxon>rosids</taxon>
        <taxon>malvids</taxon>
        <taxon>Malvales</taxon>
        <taxon>Malvaceae</taxon>
        <taxon>Malvoideae</taxon>
        <taxon>Gossypium</taxon>
    </lineage>
</organism>
<proteinExistence type="predicted"/>
<comment type="caution">
    <text evidence="1">The sequence shown here is derived from an EMBL/GenBank/DDBJ whole genome shotgun (WGS) entry which is preliminary data.</text>
</comment>
<evidence type="ECO:0000313" key="2">
    <source>
        <dbReference type="Proteomes" id="UP000593577"/>
    </source>
</evidence>
<sequence length="360" mass="41512">MGDRNTAFFHKFALERRHINRIKSLKTKVGEITNIDSEMEDIARKYFENTFSTKSVGEVEHILSGVEQQIRGDMNQMLLAWYTANEVFATLKVYSEGLSSLMHLAKEKGLGKEVRGAQTFKRILKEYEEASGQCVNYEKSTTFYISNTTAQMRYLGKRLAFQLLKDRMENKINNWSEIYLHILGRASELPKEFFRMAYAGDWAIWIKRNKWLYEGQRRSGLAVVNSIKKYVCEIDGISSSKLSSKMKTEKQRPVENLDLEGEVLGSKVAINENVPSSFAAEALAYIQSMLLGLDLGFMKDKVEGDTLSIIRKLKRDDEDKYKIGAFIRDGKGLKRRVQFCLQDGVPVFSREEVDRDRRRE</sequence>